<gene>
    <name evidence="1" type="ORF">NCTC6179_00281</name>
</gene>
<dbReference type="Pfam" id="PF07931">
    <property type="entry name" value="CPT"/>
    <property type="match status" value="1"/>
</dbReference>
<dbReference type="AlphaFoldDB" id="A0A9X8SXU4"/>
<protein>
    <submittedName>
        <fullName evidence="1">Kinase</fullName>
    </submittedName>
</protein>
<dbReference type="SUPFAM" id="SSF52540">
    <property type="entry name" value="P-loop containing nucleoside triphosphate hydrolases"/>
    <property type="match status" value="1"/>
</dbReference>
<dbReference type="NCBIfam" id="NF005255">
    <property type="entry name" value="PRK06762.2-2"/>
    <property type="match status" value="1"/>
</dbReference>
<proteinExistence type="predicted"/>
<evidence type="ECO:0000313" key="1">
    <source>
        <dbReference type="EMBL" id="SQF66137.1"/>
    </source>
</evidence>
<organism evidence="1 2">
    <name type="scientific">Streptococcus dysgalactiae subsp. equisimilis</name>
    <name type="common">Streptococcus equisimilis</name>
    <dbReference type="NCBI Taxonomy" id="119602"/>
    <lineage>
        <taxon>Bacteria</taxon>
        <taxon>Bacillati</taxon>
        <taxon>Bacillota</taxon>
        <taxon>Bacilli</taxon>
        <taxon>Lactobacillales</taxon>
        <taxon>Streptococcaceae</taxon>
        <taxon>Streptococcus</taxon>
    </lineage>
</organism>
<sequence length="170" mass="19520">MTKLILIRGNAASGKTSLANALQSQFGENTLLLSQDKLRREMLLAHDGFDTPTIPLLKHLITFGMANCDYIILEGILKADWYAPVWDFISQQSRLQVFAYYYDIPFEETLKRHSSRSKVEEVGEEALRKWWNEKDDIKIISETSFDNTVTLQEALNYILQDITKRSGLTS</sequence>
<dbReference type="GO" id="GO:0016301">
    <property type="term" value="F:kinase activity"/>
    <property type="evidence" value="ECO:0007669"/>
    <property type="project" value="UniProtKB-KW"/>
</dbReference>
<accession>A0A9X8SXU4</accession>
<name>A0A9X8SXU4_STREQ</name>
<dbReference type="Proteomes" id="UP000249571">
    <property type="component" value="Chromosome 1"/>
</dbReference>
<evidence type="ECO:0000313" key="2">
    <source>
        <dbReference type="Proteomes" id="UP000249571"/>
    </source>
</evidence>
<dbReference type="Gene3D" id="3.40.50.300">
    <property type="entry name" value="P-loop containing nucleotide triphosphate hydrolases"/>
    <property type="match status" value="1"/>
</dbReference>
<dbReference type="EMBL" id="LS483361">
    <property type="protein sequence ID" value="SQF66137.1"/>
    <property type="molecule type" value="Genomic_DNA"/>
</dbReference>
<keyword evidence="1" id="KW-0808">Transferase</keyword>
<keyword evidence="1" id="KW-0418">Kinase</keyword>
<dbReference type="InterPro" id="IPR027417">
    <property type="entry name" value="P-loop_NTPase"/>
</dbReference>
<reference evidence="1 2" key="1">
    <citation type="submission" date="2018-06" db="EMBL/GenBank/DDBJ databases">
        <authorList>
            <consortium name="Pathogen Informatics"/>
            <person name="Doyle S."/>
        </authorList>
    </citation>
    <scope>NUCLEOTIDE SEQUENCE [LARGE SCALE GENOMIC DNA]</scope>
    <source>
        <strain evidence="1 2">NCTC6179</strain>
    </source>
</reference>
<dbReference type="RefSeq" id="WP_111714976.1">
    <property type="nucleotide sequence ID" value="NZ_LR134316.1"/>
</dbReference>
<dbReference type="NCBIfam" id="NF005259">
    <property type="entry name" value="PRK06762.3-4"/>
    <property type="match status" value="1"/>
</dbReference>